<accession>A0A139A520</accession>
<organism evidence="1 2">
    <name type="scientific">Gonapodya prolifera (strain JEL478)</name>
    <name type="common">Monoblepharis prolifera</name>
    <dbReference type="NCBI Taxonomy" id="1344416"/>
    <lineage>
        <taxon>Eukaryota</taxon>
        <taxon>Fungi</taxon>
        <taxon>Fungi incertae sedis</taxon>
        <taxon>Chytridiomycota</taxon>
        <taxon>Chytridiomycota incertae sedis</taxon>
        <taxon>Monoblepharidomycetes</taxon>
        <taxon>Monoblepharidales</taxon>
        <taxon>Gonapodyaceae</taxon>
        <taxon>Gonapodya</taxon>
    </lineage>
</organism>
<dbReference type="Proteomes" id="UP000070544">
    <property type="component" value="Unassembled WGS sequence"/>
</dbReference>
<proteinExistence type="predicted"/>
<reference evidence="1 2" key="1">
    <citation type="journal article" date="2015" name="Genome Biol. Evol.">
        <title>Phylogenomic analyses indicate that early fungi evolved digesting cell walls of algal ancestors of land plants.</title>
        <authorList>
            <person name="Chang Y."/>
            <person name="Wang S."/>
            <person name="Sekimoto S."/>
            <person name="Aerts A.L."/>
            <person name="Choi C."/>
            <person name="Clum A."/>
            <person name="LaButti K.M."/>
            <person name="Lindquist E.A."/>
            <person name="Yee Ngan C."/>
            <person name="Ohm R.A."/>
            <person name="Salamov A.A."/>
            <person name="Grigoriev I.V."/>
            <person name="Spatafora J.W."/>
            <person name="Berbee M.L."/>
        </authorList>
    </citation>
    <scope>NUCLEOTIDE SEQUENCE [LARGE SCALE GENOMIC DNA]</scope>
    <source>
        <strain evidence="1 2">JEL478</strain>
    </source>
</reference>
<keyword evidence="2" id="KW-1185">Reference proteome</keyword>
<sequence length="415" mass="46543">MSQAMDTPAPPSHAKIVDIMKLLKQTTDITVKKLAEGYGETACTIYNWLAAPDEPKLEMGGRKRGLTPEEDLEVAEWMLKDPECKQKDAVVFVKEQFGVDYCQESISNLLKRAKLPPGHTKEIRAGWAAKAGPKKIDKYFVYNAMRFLHGESKAAIYYSNSFGVVSASNCTTPWRLFQTSYGNVNMRETLHLSMLKCVTTGTLLPVHPIPAVKGRRLHVMLLLASIHEMVCLVVKEMPHFAFNIAAQSVCLQEQSATIHTHTSSSKSDGTFQYLPCFNCGPKIPYPLPSVAMGTLCCWWKKWQLAISIHHRWASLSGSLTAAQLSQEFQVTTQSIYNWIKAPTVPPPEETCGCPPTIKPPCRKEIFDWLLSDPTRSQEDAARHFLELWGIKLSQQFDFNAVRPESTKTNIIVNNV</sequence>
<dbReference type="AlphaFoldDB" id="A0A139A520"/>
<dbReference type="EMBL" id="KQ965794">
    <property type="protein sequence ID" value="KXS11896.1"/>
    <property type="molecule type" value="Genomic_DNA"/>
</dbReference>
<evidence type="ECO:0000313" key="1">
    <source>
        <dbReference type="EMBL" id="KXS11896.1"/>
    </source>
</evidence>
<protein>
    <submittedName>
        <fullName evidence="1">Uncharacterized protein</fullName>
    </submittedName>
</protein>
<name>A0A139A520_GONPJ</name>
<gene>
    <name evidence="1" type="ORF">M427DRAFT_46704</name>
</gene>
<evidence type="ECO:0000313" key="2">
    <source>
        <dbReference type="Proteomes" id="UP000070544"/>
    </source>
</evidence>